<evidence type="ECO:0000313" key="3">
    <source>
        <dbReference type="Proteomes" id="UP001629113"/>
    </source>
</evidence>
<name>A0ABR4PP89_9HELO</name>
<sequence length="693" mass="79681">MAAESATTLFNTTLHPLNENPVISARQKILCVQFEFCILPDCPHGLDRHLLVQTTEVALEKGRLHALSYTWGEFDRRKVILGHDNHGRSISMMLGQEWTPSKLIARLAFMCTQDGPNLAKSFWIDQLCIPQNDTSIKQTLEKIPDIYRTFDVTILMPGCHCQCLKSSPFYDDASKDPDRTEMARHLSCLNLYGINSYFERLWTRQEFIYSRNVTVVWEDDKTTTCVTSSENILSKEEVDQLGPFLRLLVERTYRWTGDVSKCMLMLTSKSARFFNNAMIFFDSRHHSEIATSSWQHREKLRAFLLGKTLMRAPATIESTGEVLSDITRMNHFLRLLGNLATLRSSLTQPRDYVLAVWTDCPLYQIPQDYRSLSVQELLEDALKQVEKNFNFTLPAIYMSGLFRGAARAKGSSFLWRPTQYLEESQITDASYVYGSIPQGRRAVLPLKDDGLIALHFSSYCPQFKFPLSWRAVDFNTEFEIAKTKDIFDMMRRIVYQWNCGTHRVELLGDEVLRLGQNTSATYFRQYLSWSCSCEDNLERDNFKSWPANAEIDHQKLLYEITAEALGLDFLICKDRELRLAVVPPKVDQGTFINPLNIEAFGCVGLISQNVGKADSWWNDELKGDSIRTIRYSPRSRSNELPGFWIEIMKLPGSFDQPKYEVIGVWVPTKLDPIDTISGAICSWKREVIKGYLE</sequence>
<accession>A0ABR4PP89</accession>
<dbReference type="PANTHER" id="PTHR24148">
    <property type="entry name" value="ANKYRIN REPEAT DOMAIN-CONTAINING PROTEIN 39 HOMOLOG-RELATED"/>
    <property type="match status" value="1"/>
</dbReference>
<gene>
    <name evidence="2" type="ORF">PVAG01_04390</name>
</gene>
<reference evidence="2 3" key="1">
    <citation type="submission" date="2024-06" db="EMBL/GenBank/DDBJ databases">
        <title>Complete genome of Phlyctema vagabunda strain 19-DSS-EL-015.</title>
        <authorList>
            <person name="Fiorenzani C."/>
        </authorList>
    </citation>
    <scope>NUCLEOTIDE SEQUENCE [LARGE SCALE GENOMIC DNA]</scope>
    <source>
        <strain evidence="2 3">19-DSS-EL-015</strain>
    </source>
</reference>
<comment type="caution">
    <text evidence="2">The sequence shown here is derived from an EMBL/GenBank/DDBJ whole genome shotgun (WGS) entry which is preliminary data.</text>
</comment>
<feature type="domain" description="Heterokaryon incompatibility" evidence="1">
    <location>
        <begin position="66"/>
        <end position="206"/>
    </location>
</feature>
<dbReference type="Pfam" id="PF06985">
    <property type="entry name" value="HET"/>
    <property type="match status" value="1"/>
</dbReference>
<protein>
    <recommendedName>
        <fullName evidence="1">Heterokaryon incompatibility domain-containing protein</fullName>
    </recommendedName>
</protein>
<dbReference type="InterPro" id="IPR010730">
    <property type="entry name" value="HET"/>
</dbReference>
<evidence type="ECO:0000259" key="1">
    <source>
        <dbReference type="Pfam" id="PF06985"/>
    </source>
</evidence>
<dbReference type="InterPro" id="IPR052895">
    <property type="entry name" value="HetReg/Transcr_Mod"/>
</dbReference>
<dbReference type="PANTHER" id="PTHR24148:SF64">
    <property type="entry name" value="HETEROKARYON INCOMPATIBILITY DOMAIN-CONTAINING PROTEIN"/>
    <property type="match status" value="1"/>
</dbReference>
<dbReference type="EMBL" id="JBFCZG010000003">
    <property type="protein sequence ID" value="KAL3425109.1"/>
    <property type="molecule type" value="Genomic_DNA"/>
</dbReference>
<organism evidence="2 3">
    <name type="scientific">Phlyctema vagabunda</name>
    <dbReference type="NCBI Taxonomy" id="108571"/>
    <lineage>
        <taxon>Eukaryota</taxon>
        <taxon>Fungi</taxon>
        <taxon>Dikarya</taxon>
        <taxon>Ascomycota</taxon>
        <taxon>Pezizomycotina</taxon>
        <taxon>Leotiomycetes</taxon>
        <taxon>Helotiales</taxon>
        <taxon>Dermateaceae</taxon>
        <taxon>Phlyctema</taxon>
    </lineage>
</organism>
<keyword evidence="3" id="KW-1185">Reference proteome</keyword>
<dbReference type="Proteomes" id="UP001629113">
    <property type="component" value="Unassembled WGS sequence"/>
</dbReference>
<evidence type="ECO:0000313" key="2">
    <source>
        <dbReference type="EMBL" id="KAL3425109.1"/>
    </source>
</evidence>
<proteinExistence type="predicted"/>